<sequence>MFGLTPYNRKNSEILRKGDAMDLRSFVSDFFNDPFFTGFMSAAHPIKADIRETDKEYIIDAEMPGVKKEDIKLELRDGTLTLAVESTQKTNEERENYIRKERRMSSFSRSFYVDNVKNEDVAAKYDNGILTITLPKQEGAKENSHRIDIQ</sequence>
<comment type="similarity">
    <text evidence="1 2">Belongs to the small heat shock protein (HSP20) family.</text>
</comment>
<keyword evidence="5" id="KW-1185">Reference proteome</keyword>
<dbReference type="RefSeq" id="WP_114299178.1">
    <property type="nucleotide sequence ID" value="NZ_QPJT01000026.1"/>
</dbReference>
<reference evidence="4 5" key="1">
    <citation type="submission" date="2018-07" db="EMBL/GenBank/DDBJ databases">
        <title>Genomic Encyclopedia of Type Strains, Phase IV (KMG-IV): sequencing the most valuable type-strain genomes for metagenomic binning, comparative biology and taxonomic classification.</title>
        <authorList>
            <person name="Goeker M."/>
        </authorList>
    </citation>
    <scope>NUCLEOTIDE SEQUENCE [LARGE SCALE GENOMIC DNA]</scope>
    <source>
        <strain evidence="4 5">DSM 27016</strain>
    </source>
</reference>
<proteinExistence type="inferred from homology"/>
<dbReference type="InterPro" id="IPR008978">
    <property type="entry name" value="HSP20-like_chaperone"/>
</dbReference>
<dbReference type="InterPro" id="IPR002068">
    <property type="entry name" value="A-crystallin/Hsp20_dom"/>
</dbReference>
<dbReference type="PANTHER" id="PTHR11527">
    <property type="entry name" value="HEAT-SHOCK PROTEIN 20 FAMILY MEMBER"/>
    <property type="match status" value="1"/>
</dbReference>
<dbReference type="OrthoDB" id="9811615at2"/>
<evidence type="ECO:0000313" key="5">
    <source>
        <dbReference type="Proteomes" id="UP000253034"/>
    </source>
</evidence>
<feature type="domain" description="SHSP" evidence="3">
    <location>
        <begin position="37"/>
        <end position="150"/>
    </location>
</feature>
<dbReference type="EMBL" id="QPJT01000026">
    <property type="protein sequence ID" value="RCX11247.1"/>
    <property type="molecule type" value="Genomic_DNA"/>
</dbReference>
<dbReference type="AlphaFoldDB" id="A0A369ASQ1"/>
<dbReference type="PROSITE" id="PS01031">
    <property type="entry name" value="SHSP"/>
    <property type="match status" value="1"/>
</dbReference>
<dbReference type="CDD" id="cd06471">
    <property type="entry name" value="ACD_LpsHSP_like"/>
    <property type="match status" value="1"/>
</dbReference>
<evidence type="ECO:0000259" key="3">
    <source>
        <dbReference type="PROSITE" id="PS01031"/>
    </source>
</evidence>
<evidence type="ECO:0000256" key="1">
    <source>
        <dbReference type="PROSITE-ProRule" id="PRU00285"/>
    </source>
</evidence>
<keyword evidence="4" id="KW-0346">Stress response</keyword>
<dbReference type="Gene3D" id="2.60.40.790">
    <property type="match status" value="1"/>
</dbReference>
<gene>
    <name evidence="4" type="ORF">DFR58_12620</name>
</gene>
<organism evidence="4 5">
    <name type="scientific">Anaerobacterium chartisolvens</name>
    <dbReference type="NCBI Taxonomy" id="1297424"/>
    <lineage>
        <taxon>Bacteria</taxon>
        <taxon>Bacillati</taxon>
        <taxon>Bacillota</taxon>
        <taxon>Clostridia</taxon>
        <taxon>Eubacteriales</taxon>
        <taxon>Oscillospiraceae</taxon>
        <taxon>Anaerobacterium</taxon>
    </lineage>
</organism>
<dbReference type="InterPro" id="IPR031107">
    <property type="entry name" value="Small_HSP"/>
</dbReference>
<protein>
    <submittedName>
        <fullName evidence="4">Heat shock protein Hsp20</fullName>
    </submittedName>
</protein>
<evidence type="ECO:0000256" key="2">
    <source>
        <dbReference type="RuleBase" id="RU003616"/>
    </source>
</evidence>
<dbReference type="Proteomes" id="UP000253034">
    <property type="component" value="Unassembled WGS sequence"/>
</dbReference>
<dbReference type="SUPFAM" id="SSF49764">
    <property type="entry name" value="HSP20-like chaperones"/>
    <property type="match status" value="1"/>
</dbReference>
<dbReference type="Pfam" id="PF00011">
    <property type="entry name" value="HSP20"/>
    <property type="match status" value="1"/>
</dbReference>
<comment type="caution">
    <text evidence="4">The sequence shown here is derived from an EMBL/GenBank/DDBJ whole genome shotgun (WGS) entry which is preliminary data.</text>
</comment>
<evidence type="ECO:0000313" key="4">
    <source>
        <dbReference type="EMBL" id="RCX11247.1"/>
    </source>
</evidence>
<name>A0A369ASQ1_9FIRM</name>
<accession>A0A369ASQ1</accession>